<keyword evidence="1" id="KW-0812">Transmembrane</keyword>
<dbReference type="Pfam" id="PF13966">
    <property type="entry name" value="zf-RVT"/>
    <property type="match status" value="1"/>
</dbReference>
<evidence type="ECO:0000313" key="3">
    <source>
        <dbReference type="EMBL" id="KAK7858169.1"/>
    </source>
</evidence>
<protein>
    <submittedName>
        <fullName evidence="3">Ribonuclease h protein</fullName>
    </submittedName>
</protein>
<feature type="transmembrane region" description="Helical" evidence="1">
    <location>
        <begin position="128"/>
        <end position="150"/>
    </location>
</feature>
<reference evidence="3" key="2">
    <citation type="journal article" date="2018" name="Sci. Data">
        <title>The draft genome sequence of cork oak.</title>
        <authorList>
            <person name="Ramos A.M."/>
            <person name="Usie A."/>
            <person name="Barbosa P."/>
            <person name="Barros P.M."/>
            <person name="Capote T."/>
            <person name="Chaves I."/>
            <person name="Simoes F."/>
            <person name="Abreu I."/>
            <person name="Carrasquinho I."/>
            <person name="Faro C."/>
            <person name="Guimaraes J.B."/>
            <person name="Mendonca D."/>
            <person name="Nobrega F."/>
            <person name="Rodrigues L."/>
            <person name="Saibo N.J.M."/>
            <person name="Varela M.C."/>
            <person name="Egas C."/>
            <person name="Matos J."/>
            <person name="Miguel C.M."/>
            <person name="Oliveira M.M."/>
            <person name="Ricardo C.P."/>
            <person name="Goncalves S."/>
        </authorList>
    </citation>
    <scope>NUCLEOTIDE SEQUENCE [LARGE SCALE GENOMIC DNA]</scope>
    <source>
        <strain evidence="3">HL8</strain>
    </source>
</reference>
<sequence length="160" mass="18203">MVRKIQVCADGEEDILIWPLTDEGHYSVRSAYRMLVDNENQSLPSSSAPTGDGSVWKKIWKVRVPYKIRHFLWRTAKDSLPTKQNLVARHIPVGNVCDGCGDHSESVMHALWLCDQVRSVWMTDPGRFWSCWSFCLIMVLAIVLHFLLLWRGVCGSSVTG</sequence>
<feature type="domain" description="Reverse transcriptase zinc-binding" evidence="2">
    <location>
        <begin position="26"/>
        <end position="121"/>
    </location>
</feature>
<dbReference type="EMBL" id="PKMF04000021">
    <property type="protein sequence ID" value="KAK7858169.1"/>
    <property type="molecule type" value="Genomic_DNA"/>
</dbReference>
<dbReference type="InterPro" id="IPR026960">
    <property type="entry name" value="RVT-Znf"/>
</dbReference>
<evidence type="ECO:0000256" key="1">
    <source>
        <dbReference type="SAM" id="Phobius"/>
    </source>
</evidence>
<keyword evidence="1" id="KW-1133">Transmembrane helix</keyword>
<organism evidence="3">
    <name type="scientific">Quercus suber</name>
    <name type="common">Cork oak</name>
    <dbReference type="NCBI Taxonomy" id="58331"/>
    <lineage>
        <taxon>Eukaryota</taxon>
        <taxon>Viridiplantae</taxon>
        <taxon>Streptophyta</taxon>
        <taxon>Embryophyta</taxon>
        <taxon>Tracheophyta</taxon>
        <taxon>Spermatophyta</taxon>
        <taxon>Magnoliopsida</taxon>
        <taxon>eudicotyledons</taxon>
        <taxon>Gunneridae</taxon>
        <taxon>Pentapetalae</taxon>
        <taxon>rosids</taxon>
        <taxon>fabids</taxon>
        <taxon>Fagales</taxon>
        <taxon>Fagaceae</taxon>
        <taxon>Quercus</taxon>
    </lineage>
</organism>
<keyword evidence="1" id="KW-0472">Membrane</keyword>
<evidence type="ECO:0000259" key="2">
    <source>
        <dbReference type="Pfam" id="PF13966"/>
    </source>
</evidence>
<accession>A0AAW0M615</accession>
<proteinExistence type="predicted"/>
<gene>
    <name evidence="3" type="ORF">CFP56_013829</name>
</gene>
<dbReference type="AlphaFoldDB" id="A0AAW0M615"/>
<reference evidence="3" key="3">
    <citation type="submission" date="2023-07" db="EMBL/GenBank/DDBJ databases">
        <title>An improved reference 1 genome and first organelle genomes of Quercus suber.</title>
        <authorList>
            <consortium name="Genosuber Consortium"/>
            <person name="Usie A."/>
            <person name="Serra O."/>
            <person name="Barros P."/>
        </authorList>
    </citation>
    <scope>NUCLEOTIDE SEQUENCE</scope>
    <source>
        <strain evidence="3">HL8</strain>
        <tissue evidence="3">Leaves</tissue>
    </source>
</reference>
<name>A0AAW0M615_QUESU</name>
<comment type="caution">
    <text evidence="3">The sequence shown here is derived from an EMBL/GenBank/DDBJ whole genome shotgun (WGS) entry which is preliminary data.</text>
</comment>
<reference evidence="3" key="1">
    <citation type="submission" date="2017-12" db="EMBL/GenBank/DDBJ databases">
        <authorList>
            <person name="Barbosa P."/>
            <person name="Usie A."/>
            <person name="Ramos A.M."/>
        </authorList>
    </citation>
    <scope>NUCLEOTIDE SEQUENCE</scope>
    <source>
        <strain evidence="3">HL8</strain>
        <tissue evidence="3">Leaves</tissue>
    </source>
</reference>